<dbReference type="Proteomes" id="UP001357485">
    <property type="component" value="Unassembled WGS sequence"/>
</dbReference>
<evidence type="ECO:0000256" key="4">
    <source>
        <dbReference type="ARBA" id="ARBA00022737"/>
    </source>
</evidence>
<dbReference type="SUPFAM" id="SSF50978">
    <property type="entry name" value="WD40 repeat-like"/>
    <property type="match status" value="1"/>
</dbReference>
<dbReference type="PROSITE" id="PS50294">
    <property type="entry name" value="WD_REPEATS_REGION"/>
    <property type="match status" value="1"/>
</dbReference>
<feature type="repeat" description="WD" evidence="6">
    <location>
        <begin position="32"/>
        <end position="64"/>
    </location>
</feature>
<reference evidence="8 9" key="1">
    <citation type="submission" date="2023-08" db="EMBL/GenBank/DDBJ databases">
        <title>Black Yeasts Isolated from many extreme environments.</title>
        <authorList>
            <person name="Coleine C."/>
            <person name="Stajich J.E."/>
            <person name="Selbmann L."/>
        </authorList>
    </citation>
    <scope>NUCLEOTIDE SEQUENCE [LARGE SCALE GENOMIC DNA]</scope>
    <source>
        <strain evidence="8 9">CCFEE 536</strain>
    </source>
</reference>
<proteinExistence type="predicted"/>
<comment type="subcellular location">
    <subcellularLocation>
        <location evidence="1">Nucleus</location>
        <location evidence="1">Nucleolus</location>
    </subcellularLocation>
</comment>
<evidence type="ECO:0000256" key="6">
    <source>
        <dbReference type="PROSITE-ProRule" id="PRU00221"/>
    </source>
</evidence>
<evidence type="ECO:0000256" key="2">
    <source>
        <dbReference type="ARBA" id="ARBA00022552"/>
    </source>
</evidence>
<keyword evidence="2" id="KW-0698">rRNA processing</keyword>
<dbReference type="InterPro" id="IPR036322">
    <property type="entry name" value="WD40_repeat_dom_sf"/>
</dbReference>
<evidence type="ECO:0000259" key="7">
    <source>
        <dbReference type="Pfam" id="PF09384"/>
    </source>
</evidence>
<evidence type="ECO:0000256" key="1">
    <source>
        <dbReference type="ARBA" id="ARBA00004604"/>
    </source>
</evidence>
<keyword evidence="3 6" id="KW-0853">WD repeat</keyword>
<sequence length="310" mass="33981">VLPLLDGTTLLASADNQISVLDIVAAKPLQLLKNHQKTVTSLSLASNGTRVVSGGLDGHVKIFETASWNVVAGFKYPSPILSLSVIGSGASREDKHLAVGMQSGLLSLRTRLSGQQKALEREKQKEMQALIEGNIDEYDKKKGKRKTGGWEKRTRGKDFTGEGADIVIDGNARGKIKNQSKWETALRKGQYATAIDLVLGAEHVSNQNVLTLLTALRHRSALRTALKDRDATTLPPVLKWLNKNIADPRHLKLTSDVMLLLLDLYSDQMGLDPEVDKWIERLHHRVRINAEFSQQALSTSGMLDTLIAGA</sequence>
<evidence type="ECO:0000256" key="3">
    <source>
        <dbReference type="ARBA" id="ARBA00022574"/>
    </source>
</evidence>
<dbReference type="PANTHER" id="PTHR19924">
    <property type="entry name" value="UTP15 U3 SMALL NUCLEOLAR RNA-ASSOCIATED PROTEIN 15 FAMILY MEMBER"/>
    <property type="match status" value="1"/>
</dbReference>
<dbReference type="PROSITE" id="PS50082">
    <property type="entry name" value="WD_REPEATS_2"/>
    <property type="match status" value="1"/>
</dbReference>
<organism evidence="8 9">
    <name type="scientific">Cryomyces antarcticus</name>
    <dbReference type="NCBI Taxonomy" id="329879"/>
    <lineage>
        <taxon>Eukaryota</taxon>
        <taxon>Fungi</taxon>
        <taxon>Dikarya</taxon>
        <taxon>Ascomycota</taxon>
        <taxon>Pezizomycotina</taxon>
        <taxon>Dothideomycetes</taxon>
        <taxon>Dothideomycetes incertae sedis</taxon>
        <taxon>Cryomyces</taxon>
    </lineage>
</organism>
<dbReference type="Pfam" id="PF00400">
    <property type="entry name" value="WD40"/>
    <property type="match status" value="1"/>
</dbReference>
<name>A0ABR0KST2_9PEZI</name>
<dbReference type="Pfam" id="PF09384">
    <property type="entry name" value="UTP15_C"/>
    <property type="match status" value="1"/>
</dbReference>
<dbReference type="InterPro" id="IPR018983">
    <property type="entry name" value="U3_snoRNA-assocProt_15_C"/>
</dbReference>
<feature type="non-terminal residue" evidence="8">
    <location>
        <position position="1"/>
    </location>
</feature>
<gene>
    <name evidence="8" type="primary">utp15</name>
    <name evidence="8" type="ORF">LTR16_003029</name>
</gene>
<feature type="domain" description="U3 small nucleolar RNA-associated protein 15 C-terminal" evidence="7">
    <location>
        <begin position="158"/>
        <end position="306"/>
    </location>
</feature>
<accession>A0ABR0KST2</accession>
<dbReference type="SMART" id="SM00320">
    <property type="entry name" value="WD40"/>
    <property type="match status" value="1"/>
</dbReference>
<dbReference type="InterPro" id="IPR015943">
    <property type="entry name" value="WD40/YVTN_repeat-like_dom_sf"/>
</dbReference>
<dbReference type="PANTHER" id="PTHR19924:SF26">
    <property type="entry name" value="U3 SMALL NUCLEOLAR RNA-ASSOCIATED PROTEIN 15 HOMOLOG"/>
    <property type="match status" value="1"/>
</dbReference>
<keyword evidence="5" id="KW-0539">Nucleus</keyword>
<dbReference type="EMBL" id="JAVRRA010024899">
    <property type="protein sequence ID" value="KAK5126517.1"/>
    <property type="molecule type" value="Genomic_DNA"/>
</dbReference>
<evidence type="ECO:0000313" key="9">
    <source>
        <dbReference type="Proteomes" id="UP001357485"/>
    </source>
</evidence>
<keyword evidence="4" id="KW-0677">Repeat</keyword>
<dbReference type="InterPro" id="IPR001680">
    <property type="entry name" value="WD40_rpt"/>
</dbReference>
<dbReference type="Gene3D" id="2.130.10.10">
    <property type="entry name" value="YVTN repeat-like/Quinoprotein amine dehydrogenase"/>
    <property type="match status" value="1"/>
</dbReference>
<keyword evidence="9" id="KW-1185">Reference proteome</keyword>
<evidence type="ECO:0000313" key="8">
    <source>
        <dbReference type="EMBL" id="KAK5126517.1"/>
    </source>
</evidence>
<protein>
    <submittedName>
        <fullName evidence="8">U3 small nucleolar RNA-associated protein 15</fullName>
    </submittedName>
</protein>
<evidence type="ECO:0000256" key="5">
    <source>
        <dbReference type="ARBA" id="ARBA00023242"/>
    </source>
</evidence>
<comment type="caution">
    <text evidence="8">The sequence shown here is derived from an EMBL/GenBank/DDBJ whole genome shotgun (WGS) entry which is preliminary data.</text>
</comment>